<sequence>MSGGRLGTLTDGLWHLHRTPDLAAMRAARSPDELARLALVPAARNLGMAAGFLPADLRSEATAALLACRVLNAYEDLSARPLAAGAVVAAVDYLNGDTDTPPPPLPTGCDAEAVDLVLAERVGDVRELLSDLPLEGRRRICRLLTDVGQVMALNLDCPLPRTAYGELVLGRAMLYLCSLIAEDACAEADLSELAGCIGVTAQLANDLRDGELVLYGAGDREELTRAVMQRVLVPVLGSIALLARLGPRIHSRGARVAMAYLTITTTAFLCAAVGAPAPYRRPVRLAAALLAAVSTAHWAAMLQRVRCSVDGAIHGLLDASPHPSARAGSAARSGAADLLALGDPGSMPPAVGPLIVGATFALVEALPGEPLTGELPEFHVRRMMIADHLAFGALDRLRPSDADALRDLATRFQLAALDPA</sequence>
<protein>
    <submittedName>
        <fullName evidence="1">Uncharacterized protein</fullName>
    </submittedName>
</protein>
<name>A0ABU5XH91_9MYCO</name>
<reference evidence="1 2" key="1">
    <citation type="submission" date="2023-12" db="EMBL/GenBank/DDBJ databases">
        <title>Description of new species of Mycobacterium terrae complex isolated from sewage at the Sao Paulo Zoological Park Foundation in Brazil.</title>
        <authorList>
            <person name="Romagnoli C.L."/>
            <person name="Conceicao E.C."/>
            <person name="Machado E."/>
            <person name="Barreto L.B.P.F."/>
            <person name="Sharma A."/>
            <person name="Silva N.M."/>
            <person name="Marques L.E."/>
            <person name="Juliana M.A."/>
            <person name="Lourenco M.C.S."/>
            <person name="Digiampietri L.A."/>
            <person name="Suffys P.N."/>
            <person name="Viana-Niero C."/>
        </authorList>
    </citation>
    <scope>NUCLEOTIDE SEQUENCE [LARGE SCALE GENOMIC DNA]</scope>
    <source>
        <strain evidence="1 2">MYC098</strain>
    </source>
</reference>
<dbReference type="InterPro" id="IPR008949">
    <property type="entry name" value="Isoprenoid_synthase_dom_sf"/>
</dbReference>
<organism evidence="1 2">
    <name type="scientific">[Mycobacterium] crassicus</name>
    <dbReference type="NCBI Taxonomy" id="2872309"/>
    <lineage>
        <taxon>Bacteria</taxon>
        <taxon>Bacillati</taxon>
        <taxon>Actinomycetota</taxon>
        <taxon>Actinomycetes</taxon>
        <taxon>Mycobacteriales</taxon>
        <taxon>Mycobacteriaceae</taxon>
        <taxon>Mycolicibacter</taxon>
    </lineage>
</organism>
<evidence type="ECO:0000313" key="1">
    <source>
        <dbReference type="EMBL" id="MEB3021344.1"/>
    </source>
</evidence>
<keyword evidence="2" id="KW-1185">Reference proteome</keyword>
<dbReference type="Proteomes" id="UP001299596">
    <property type="component" value="Unassembled WGS sequence"/>
</dbReference>
<dbReference type="EMBL" id="JAYJJR010000005">
    <property type="protein sequence ID" value="MEB3021344.1"/>
    <property type="molecule type" value="Genomic_DNA"/>
</dbReference>
<proteinExistence type="predicted"/>
<gene>
    <name evidence="1" type="ORF">K6T79_09825</name>
</gene>
<dbReference type="RefSeq" id="WP_225406278.1">
    <property type="nucleotide sequence ID" value="NZ_JAYJJR010000005.1"/>
</dbReference>
<accession>A0ABU5XH91</accession>
<comment type="caution">
    <text evidence="1">The sequence shown here is derived from an EMBL/GenBank/DDBJ whole genome shotgun (WGS) entry which is preliminary data.</text>
</comment>
<dbReference type="SUPFAM" id="SSF48576">
    <property type="entry name" value="Terpenoid synthases"/>
    <property type="match status" value="1"/>
</dbReference>
<evidence type="ECO:0000313" key="2">
    <source>
        <dbReference type="Proteomes" id="UP001299596"/>
    </source>
</evidence>